<comment type="caution">
    <text evidence="1">The sequence shown here is derived from an EMBL/GenBank/DDBJ whole genome shotgun (WGS) entry which is preliminary data.</text>
</comment>
<reference evidence="1 2" key="1">
    <citation type="submission" date="2018-08" db="EMBL/GenBank/DDBJ databases">
        <title>Pallidiluteibacterium maritimus gen. nov., sp. nov., isolated from coastal sediment.</title>
        <authorList>
            <person name="Zhou L.Y."/>
        </authorList>
    </citation>
    <scope>NUCLEOTIDE SEQUENCE [LARGE SCALE GENOMIC DNA]</scope>
    <source>
        <strain evidence="1 2">XSD2</strain>
    </source>
</reference>
<protein>
    <submittedName>
        <fullName evidence="1">Uncharacterized protein</fullName>
    </submittedName>
</protein>
<organism evidence="1 2">
    <name type="scientific">Maribellus luteus</name>
    <dbReference type="NCBI Taxonomy" id="2305463"/>
    <lineage>
        <taxon>Bacteria</taxon>
        <taxon>Pseudomonadati</taxon>
        <taxon>Bacteroidota</taxon>
        <taxon>Bacteroidia</taxon>
        <taxon>Marinilabiliales</taxon>
        <taxon>Prolixibacteraceae</taxon>
        <taxon>Maribellus</taxon>
    </lineage>
</organism>
<proteinExistence type="predicted"/>
<dbReference type="AlphaFoldDB" id="A0A399SRY5"/>
<evidence type="ECO:0000313" key="2">
    <source>
        <dbReference type="Proteomes" id="UP000265926"/>
    </source>
</evidence>
<dbReference type="OrthoDB" id="1164792at2"/>
<dbReference type="RefSeq" id="WP_119439348.1">
    <property type="nucleotide sequence ID" value="NZ_QWGR01000013.1"/>
</dbReference>
<dbReference type="EMBL" id="QWGR01000013">
    <property type="protein sequence ID" value="RIJ46540.1"/>
    <property type="molecule type" value="Genomic_DNA"/>
</dbReference>
<gene>
    <name evidence="1" type="ORF">D1614_17855</name>
</gene>
<accession>A0A399SRY5</accession>
<dbReference type="Proteomes" id="UP000265926">
    <property type="component" value="Unassembled WGS sequence"/>
</dbReference>
<dbReference type="InterPro" id="IPR013783">
    <property type="entry name" value="Ig-like_fold"/>
</dbReference>
<dbReference type="Gene3D" id="2.60.40.10">
    <property type="entry name" value="Immunoglobulins"/>
    <property type="match status" value="1"/>
</dbReference>
<dbReference type="Pfam" id="PF17957">
    <property type="entry name" value="Big_7"/>
    <property type="match status" value="1"/>
</dbReference>
<sequence>MKITNEKTLLAVIYSCIIFVGCVKEDNNIKPTIMFLQPQNNSEILEDSVLRIIVVPNDEDGSISEIELFLDEKLLKCLTVTPYQFDWDPDIQDIGLHVLKAVAYDDKNAKGESELQINIGDYREFITGDYNGIQVNTIMGLSPIYGSYHDTSTVTVTISMSQIDSIVDLDFTPDYPYENIPFKYTMGSLFSIEMYHSPYLKIINDSLYYKHRPGLGPSWTEVFAKKIE</sequence>
<dbReference type="PROSITE" id="PS51257">
    <property type="entry name" value="PROKAR_LIPOPROTEIN"/>
    <property type="match status" value="1"/>
</dbReference>
<keyword evidence="2" id="KW-1185">Reference proteome</keyword>
<name>A0A399SRY5_9BACT</name>
<evidence type="ECO:0000313" key="1">
    <source>
        <dbReference type="EMBL" id="RIJ46540.1"/>
    </source>
</evidence>